<feature type="compositionally biased region" description="Polar residues" evidence="1">
    <location>
        <begin position="221"/>
        <end position="231"/>
    </location>
</feature>
<evidence type="ECO:0000256" key="1">
    <source>
        <dbReference type="SAM" id="MobiDB-lite"/>
    </source>
</evidence>
<name>A0A9P6PKK4_9FUNG</name>
<dbReference type="PROSITE" id="PS51257">
    <property type="entry name" value="PROKAR_LIPOPROTEIN"/>
    <property type="match status" value="1"/>
</dbReference>
<dbReference type="AlphaFoldDB" id="A0A9P6PKK4"/>
<gene>
    <name evidence="2" type="ORF">DFQ27_001663</name>
</gene>
<dbReference type="OrthoDB" id="2389045at2759"/>
<evidence type="ECO:0000313" key="2">
    <source>
        <dbReference type="EMBL" id="KAG0247715.1"/>
    </source>
</evidence>
<sequence>MFKKTKKNQQKKELHTRSELYTSPSSSAVVTSCSNLPSRVWACGSTLKRLELSFTSRSDDGWTHASSTRAVFGFLVTTLPNLHHLVVRQEYGVLAIDGGLCLLTRLRHLQQLEIQVRKFRHWAASYDSTLLMGANLTASTTIQSSPSSSSAPLSPKEELDHQKKKHRCGDGDLALIIKLRLLTWLQSDPGDIVTTTTIRKTKDIVSEKQAGQEQQEEPQPHTNKQQHPPGTSSLAIARRVALLDHRGGHFAKGDGRAMLWKKPSSCPSSSSAAADTTTTFSSSSSSSSQQATTPQTRGCCWLQMQCITIKYEH</sequence>
<feature type="compositionally biased region" description="Low complexity" evidence="1">
    <location>
        <begin position="263"/>
        <end position="294"/>
    </location>
</feature>
<evidence type="ECO:0000313" key="3">
    <source>
        <dbReference type="Proteomes" id="UP000807716"/>
    </source>
</evidence>
<feature type="region of interest" description="Disordered" evidence="1">
    <location>
        <begin position="252"/>
        <end position="294"/>
    </location>
</feature>
<comment type="caution">
    <text evidence="2">The sequence shown here is derived from an EMBL/GenBank/DDBJ whole genome shotgun (WGS) entry which is preliminary data.</text>
</comment>
<accession>A0A9P6PKK4</accession>
<feature type="compositionally biased region" description="Low complexity" evidence="1">
    <location>
        <begin position="144"/>
        <end position="154"/>
    </location>
</feature>
<proteinExistence type="predicted"/>
<keyword evidence="3" id="KW-1185">Reference proteome</keyword>
<reference evidence="2" key="1">
    <citation type="journal article" date="2020" name="Fungal Divers.">
        <title>Resolving the Mortierellaceae phylogeny through synthesis of multi-gene phylogenetics and phylogenomics.</title>
        <authorList>
            <person name="Vandepol N."/>
            <person name="Liber J."/>
            <person name="Desiro A."/>
            <person name="Na H."/>
            <person name="Kennedy M."/>
            <person name="Barry K."/>
            <person name="Grigoriev I.V."/>
            <person name="Miller A.N."/>
            <person name="O'Donnell K."/>
            <person name="Stajich J.E."/>
            <person name="Bonito G."/>
        </authorList>
    </citation>
    <scope>NUCLEOTIDE SEQUENCE</scope>
    <source>
        <strain evidence="2">BC1065</strain>
    </source>
</reference>
<organism evidence="2 3">
    <name type="scientific">Actinomortierella ambigua</name>
    <dbReference type="NCBI Taxonomy" id="1343610"/>
    <lineage>
        <taxon>Eukaryota</taxon>
        <taxon>Fungi</taxon>
        <taxon>Fungi incertae sedis</taxon>
        <taxon>Mucoromycota</taxon>
        <taxon>Mortierellomycotina</taxon>
        <taxon>Mortierellomycetes</taxon>
        <taxon>Mortierellales</taxon>
        <taxon>Mortierellaceae</taxon>
        <taxon>Actinomortierella</taxon>
    </lineage>
</organism>
<feature type="region of interest" description="Disordered" evidence="1">
    <location>
        <begin position="205"/>
        <end position="231"/>
    </location>
</feature>
<dbReference type="EMBL" id="JAAAJB010001576">
    <property type="protein sequence ID" value="KAG0247715.1"/>
    <property type="molecule type" value="Genomic_DNA"/>
</dbReference>
<feature type="non-terminal residue" evidence="2">
    <location>
        <position position="313"/>
    </location>
</feature>
<dbReference type="Proteomes" id="UP000807716">
    <property type="component" value="Unassembled WGS sequence"/>
</dbReference>
<protein>
    <submittedName>
        <fullName evidence="2">Uncharacterized protein</fullName>
    </submittedName>
</protein>
<feature type="region of interest" description="Disordered" evidence="1">
    <location>
        <begin position="141"/>
        <end position="165"/>
    </location>
</feature>